<feature type="compositionally biased region" description="Basic and acidic residues" evidence="1">
    <location>
        <begin position="681"/>
        <end position="691"/>
    </location>
</feature>
<dbReference type="InterPro" id="IPR036020">
    <property type="entry name" value="WW_dom_sf"/>
</dbReference>
<feature type="compositionally biased region" description="Basic and acidic residues" evidence="1">
    <location>
        <begin position="641"/>
        <end position="667"/>
    </location>
</feature>
<dbReference type="Pfam" id="PF00397">
    <property type="entry name" value="WW"/>
    <property type="match status" value="1"/>
</dbReference>
<dbReference type="InterPro" id="IPR001202">
    <property type="entry name" value="WW_dom"/>
</dbReference>
<evidence type="ECO:0000259" key="2">
    <source>
        <dbReference type="PROSITE" id="PS50020"/>
    </source>
</evidence>
<protein>
    <recommendedName>
        <fullName evidence="2">WW domain-containing protein</fullName>
    </recommendedName>
</protein>
<feature type="compositionally biased region" description="Basic and acidic residues" evidence="1">
    <location>
        <begin position="428"/>
        <end position="442"/>
    </location>
</feature>
<feature type="domain" description="WW" evidence="2">
    <location>
        <begin position="42"/>
        <end position="66"/>
    </location>
</feature>
<feature type="region of interest" description="Disordered" evidence="1">
    <location>
        <begin position="110"/>
        <end position="328"/>
    </location>
</feature>
<feature type="compositionally biased region" description="Polar residues" evidence="1">
    <location>
        <begin position="241"/>
        <end position="263"/>
    </location>
</feature>
<keyword evidence="4" id="KW-1185">Reference proteome</keyword>
<dbReference type="EMBL" id="FN649760">
    <property type="protein sequence ID" value="CBN75646.1"/>
    <property type="molecule type" value="Genomic_DNA"/>
</dbReference>
<accession>D8LFS2</accession>
<dbReference type="Gene3D" id="2.20.70.10">
    <property type="match status" value="1"/>
</dbReference>
<organism evidence="3 4">
    <name type="scientific">Ectocarpus siliculosus</name>
    <name type="common">Brown alga</name>
    <name type="synonym">Conferva siliculosa</name>
    <dbReference type="NCBI Taxonomy" id="2880"/>
    <lineage>
        <taxon>Eukaryota</taxon>
        <taxon>Sar</taxon>
        <taxon>Stramenopiles</taxon>
        <taxon>Ochrophyta</taxon>
        <taxon>PX clade</taxon>
        <taxon>Phaeophyceae</taxon>
        <taxon>Ectocarpales</taxon>
        <taxon>Ectocarpaceae</taxon>
        <taxon>Ectocarpus</taxon>
    </lineage>
</organism>
<proteinExistence type="predicted"/>
<dbReference type="Proteomes" id="UP000002630">
    <property type="component" value="Unassembled WGS sequence"/>
</dbReference>
<evidence type="ECO:0000313" key="3">
    <source>
        <dbReference type="EMBL" id="CBN75646.1"/>
    </source>
</evidence>
<sequence length="725" mass="81354">MVTRGRCEKTRIDFYRSSASATLLQLQQYLRNAVGCHLPVSRYEEHGRLYFYNLDTGETTWDPPPQSREGETSGPPPAATNRSGAVTVRSRSSVILSKGGKIQFGRSCSAVSSRSEAPKHPTVVHKGGRLGTTDELDDGGGRTLKTGTTEGAVVRSMLHRASTLPARNVEGESPGAEREGYTSSRQAPGKKDGDETKHVLGSPQRSVGCPEESTPLPKWSGLKKPTRQRAKHVEEPPTSKPAPSSQGNHLVPSSLQQAEQWLATNEPESELGRPYRRRGPDQTPPKPDFSLGTRETSGRFATPTHVEDASQKEGVPMHEPPAATTARLRGQAAAVREAMELRRKEAEEMTGRPEITRRGRNKQRSVDDLLLFQRNAEASRRRRHDERETHENKLVTGRPETCRRSAVLVKRMRRGGGNDAHLPTSQRLHSDAGEQRRRRDTQQARVETAIRRRANPNISTRSKSLPRERGDVARRLYEQAILSREGAHYREQLSRKPPRGHTFRPEIDQRSALLAQRRRDRWASVGLDKRGRRGGTAVQEFLLAEGTLYDRRRQERQSIQEELALRRPNPTVNRHSRRLLRAAGKTGRSPGTQSEETRSRASEAVEAEQYEFSPRLEGLGTSQKMLESRYGRDAIPSMQQRAKDREVEILERRRSQSVEQDKEDRSFVARRASRRSSASESPEHGQDEPRSAKSFSRKSWSAARLSPSCRRESGGGQDTGRPPKP</sequence>
<dbReference type="CDD" id="cd00201">
    <property type="entry name" value="WW"/>
    <property type="match status" value="1"/>
</dbReference>
<reference evidence="3 4" key="1">
    <citation type="journal article" date="2010" name="Nature">
        <title>The Ectocarpus genome and the independent evolution of multicellularity in brown algae.</title>
        <authorList>
            <person name="Cock J.M."/>
            <person name="Sterck L."/>
            <person name="Rouze P."/>
            <person name="Scornet D."/>
            <person name="Allen A.E."/>
            <person name="Amoutzias G."/>
            <person name="Anthouard V."/>
            <person name="Artiguenave F."/>
            <person name="Aury J.M."/>
            <person name="Badger J.H."/>
            <person name="Beszteri B."/>
            <person name="Billiau K."/>
            <person name="Bonnet E."/>
            <person name="Bothwell J.H."/>
            <person name="Bowler C."/>
            <person name="Boyen C."/>
            <person name="Brownlee C."/>
            <person name="Carrano C.J."/>
            <person name="Charrier B."/>
            <person name="Cho G.Y."/>
            <person name="Coelho S.M."/>
            <person name="Collen J."/>
            <person name="Corre E."/>
            <person name="Da Silva C."/>
            <person name="Delage L."/>
            <person name="Delaroque N."/>
            <person name="Dittami S.M."/>
            <person name="Doulbeau S."/>
            <person name="Elias M."/>
            <person name="Farnham G."/>
            <person name="Gachon C.M."/>
            <person name="Gschloessl B."/>
            <person name="Heesch S."/>
            <person name="Jabbari K."/>
            <person name="Jubin C."/>
            <person name="Kawai H."/>
            <person name="Kimura K."/>
            <person name="Kloareg B."/>
            <person name="Kupper F.C."/>
            <person name="Lang D."/>
            <person name="Le Bail A."/>
            <person name="Leblanc C."/>
            <person name="Lerouge P."/>
            <person name="Lohr M."/>
            <person name="Lopez P.J."/>
            <person name="Martens C."/>
            <person name="Maumus F."/>
            <person name="Michel G."/>
            <person name="Miranda-Saavedra D."/>
            <person name="Morales J."/>
            <person name="Moreau H."/>
            <person name="Motomura T."/>
            <person name="Nagasato C."/>
            <person name="Napoli C.A."/>
            <person name="Nelson D.R."/>
            <person name="Nyvall-Collen P."/>
            <person name="Peters A.F."/>
            <person name="Pommier C."/>
            <person name="Potin P."/>
            <person name="Poulain J."/>
            <person name="Quesneville H."/>
            <person name="Read B."/>
            <person name="Rensing S.A."/>
            <person name="Ritter A."/>
            <person name="Rousvoal S."/>
            <person name="Samanta M."/>
            <person name="Samson G."/>
            <person name="Schroeder D.C."/>
            <person name="Segurens B."/>
            <person name="Strittmatter M."/>
            <person name="Tonon T."/>
            <person name="Tregear J.W."/>
            <person name="Valentin K."/>
            <person name="von Dassow P."/>
            <person name="Yamagishi T."/>
            <person name="Van de Peer Y."/>
            <person name="Wincker P."/>
        </authorList>
    </citation>
    <scope>NUCLEOTIDE SEQUENCE [LARGE SCALE GENOMIC DNA]</scope>
    <source>
        <strain evidence="4">Ec32 / CCAP1310/4</strain>
    </source>
</reference>
<feature type="region of interest" description="Disordered" evidence="1">
    <location>
        <begin position="413"/>
        <end position="466"/>
    </location>
</feature>
<dbReference type="SUPFAM" id="SSF51045">
    <property type="entry name" value="WW domain"/>
    <property type="match status" value="1"/>
</dbReference>
<feature type="region of interest" description="Disordered" evidence="1">
    <location>
        <begin position="60"/>
        <end position="92"/>
    </location>
</feature>
<name>D8LFS2_ECTSI</name>
<feature type="region of interest" description="Disordered" evidence="1">
    <location>
        <begin position="566"/>
        <end position="725"/>
    </location>
</feature>
<feature type="compositionally biased region" description="Polar residues" evidence="1">
    <location>
        <begin position="80"/>
        <end position="92"/>
    </location>
</feature>
<dbReference type="InParanoid" id="D8LFS2"/>
<gene>
    <name evidence="3" type="ORF">Esi_0151_0046</name>
</gene>
<evidence type="ECO:0000256" key="1">
    <source>
        <dbReference type="SAM" id="MobiDB-lite"/>
    </source>
</evidence>
<dbReference type="PROSITE" id="PS50020">
    <property type="entry name" value="WW_DOMAIN_2"/>
    <property type="match status" value="1"/>
</dbReference>
<dbReference type="OrthoDB" id="2444812at2759"/>
<feature type="region of interest" description="Disordered" evidence="1">
    <location>
        <begin position="375"/>
        <end position="397"/>
    </location>
</feature>
<dbReference type="AlphaFoldDB" id="D8LFS2"/>
<evidence type="ECO:0000313" key="4">
    <source>
        <dbReference type="Proteomes" id="UP000002630"/>
    </source>
</evidence>
<feature type="compositionally biased region" description="Basic and acidic residues" evidence="1">
    <location>
        <begin position="189"/>
        <end position="198"/>
    </location>
</feature>